<evidence type="ECO:0000313" key="6">
    <source>
        <dbReference type="EMBL" id="AAP05974.1"/>
    </source>
</evidence>
<dbReference type="InterPro" id="IPR008952">
    <property type="entry name" value="Tetraspanin_EC2_sf"/>
</dbReference>
<evidence type="ECO:0000256" key="5">
    <source>
        <dbReference type="SAM" id="Phobius"/>
    </source>
</evidence>
<name>Q86FA1_SCHJA</name>
<feature type="transmembrane region" description="Helical" evidence="5">
    <location>
        <begin position="108"/>
        <end position="128"/>
    </location>
</feature>
<comment type="subcellular location">
    <subcellularLocation>
        <location evidence="1">Membrane</location>
        <topology evidence="1">Multi-pass membrane protein</topology>
    </subcellularLocation>
</comment>
<dbReference type="CDD" id="cd03156">
    <property type="entry name" value="uroplakin_I_like_LEL"/>
    <property type="match status" value="1"/>
</dbReference>
<proteinExistence type="evidence at transcript level"/>
<evidence type="ECO:0000256" key="2">
    <source>
        <dbReference type="ARBA" id="ARBA00022692"/>
    </source>
</evidence>
<dbReference type="PANTHER" id="PTHR19282">
    <property type="entry name" value="TETRASPANIN"/>
    <property type="match status" value="1"/>
</dbReference>
<protein>
    <submittedName>
        <fullName evidence="6">Clone ZZZ329 mRNA sequence</fullName>
    </submittedName>
</protein>
<evidence type="ECO:0000256" key="4">
    <source>
        <dbReference type="ARBA" id="ARBA00023136"/>
    </source>
</evidence>
<keyword evidence="3 5" id="KW-1133">Transmembrane helix</keyword>
<dbReference type="Pfam" id="PF00335">
    <property type="entry name" value="Tetraspanin"/>
    <property type="match status" value="1"/>
</dbReference>
<dbReference type="EMBL" id="AY222962">
    <property type="protein sequence ID" value="AAP05974.1"/>
    <property type="molecule type" value="mRNA"/>
</dbReference>
<reference evidence="6" key="1">
    <citation type="journal article" date="2003" name="Nat. Genet.">
        <title>Evolutionary and biomedical implications of a Schistosoma japonicum complementary DNA resource.</title>
        <authorList>
            <person name="Hu W."/>
            <person name="Yan Q."/>
            <person name="Shen D.K."/>
            <person name="Liu F."/>
            <person name="Zhu Z.D."/>
            <person name="Song H.D."/>
            <person name="Xu X.R."/>
            <person name="Wang Z.J."/>
            <person name="Rong Y.P."/>
            <person name="Zeng L.C."/>
            <person name="Wu J."/>
            <person name="Zhang X."/>
            <person name="Wang J.J."/>
            <person name="Xu X.N."/>
            <person name="Wang S.Y."/>
            <person name="Fu G."/>
            <person name="Zhang X.L."/>
            <person name="Wang Z.Q."/>
            <person name="Brindley P.J."/>
            <person name="McManus D.P."/>
            <person name="Xue C.L."/>
            <person name="Feng Z."/>
            <person name="Chen Z."/>
            <person name="Han Z.G."/>
        </authorList>
    </citation>
    <scope>NUCLEOTIDE SEQUENCE</scope>
</reference>
<feature type="transmembrane region" description="Helical" evidence="5">
    <location>
        <begin position="242"/>
        <end position="262"/>
    </location>
</feature>
<keyword evidence="4 5" id="KW-0472">Membrane</keyword>
<evidence type="ECO:0000256" key="1">
    <source>
        <dbReference type="ARBA" id="ARBA00004141"/>
    </source>
</evidence>
<sequence>MCTFVLRLTLLLINSLVGLSALILASFGAILVWGKDTITKELNDVIGPMLNKMYGEEVARDFTDLASTILEFTSPFGLLLFILGLVALAICLFGFCGTSCKNLLCLRIYIGLLLVLVVIEITAMSFYYTDRESIFKLARDIAENSLRNYQSIGSNNTDSIVYSVIMPTLNCCGLVNGSDFDHAPRFQRNVFFNQQTYNLQYPISCCKMDSKFVILDPTCPGEFNAHNSNIHQGCWPKLRPVIGFYCGVIVICGLVVIFSTTVGHSDGSDTDHWTSLTKRLYVRMF</sequence>
<organism evidence="6">
    <name type="scientific">Schistosoma japonicum</name>
    <name type="common">Blood fluke</name>
    <dbReference type="NCBI Taxonomy" id="6182"/>
    <lineage>
        <taxon>Eukaryota</taxon>
        <taxon>Metazoa</taxon>
        <taxon>Spiralia</taxon>
        <taxon>Lophotrochozoa</taxon>
        <taxon>Platyhelminthes</taxon>
        <taxon>Trematoda</taxon>
        <taxon>Digenea</taxon>
        <taxon>Strigeidida</taxon>
        <taxon>Schistosomatoidea</taxon>
        <taxon>Schistosomatidae</taxon>
        <taxon>Schistosoma</taxon>
    </lineage>
</organism>
<dbReference type="Gene3D" id="1.10.1450.10">
    <property type="entry name" value="Tetraspanin"/>
    <property type="match status" value="1"/>
</dbReference>
<dbReference type="GO" id="GO:0016020">
    <property type="term" value="C:membrane"/>
    <property type="evidence" value="ECO:0007669"/>
    <property type="project" value="UniProtKB-SubCell"/>
</dbReference>
<feature type="transmembrane region" description="Helical" evidence="5">
    <location>
        <begin position="76"/>
        <end position="96"/>
    </location>
</feature>
<feature type="transmembrane region" description="Helical" evidence="5">
    <location>
        <begin position="12"/>
        <end position="33"/>
    </location>
</feature>
<dbReference type="SUPFAM" id="SSF48652">
    <property type="entry name" value="Tetraspanin"/>
    <property type="match status" value="1"/>
</dbReference>
<accession>Q86FA1</accession>
<evidence type="ECO:0000256" key="3">
    <source>
        <dbReference type="ARBA" id="ARBA00022989"/>
    </source>
</evidence>
<dbReference type="AlphaFoldDB" id="Q86FA1"/>
<keyword evidence="2 5" id="KW-0812">Transmembrane</keyword>
<dbReference type="InterPro" id="IPR018499">
    <property type="entry name" value="Tetraspanin/Peripherin"/>
</dbReference>